<accession>H8I4Y3</accession>
<dbReference type="EMBL" id="CP003243">
    <property type="protein sequence ID" value="AFD01077.1"/>
    <property type="molecule type" value="Genomic_DNA"/>
</dbReference>
<dbReference type="eggNOG" id="arCOG13249">
    <property type="taxonomic scope" value="Archaea"/>
</dbReference>
<reference evidence="1 2" key="1">
    <citation type="journal article" date="2012" name="J. Bacteriol.">
        <title>Complete genome sequence of a thermophilic methanogen, Methanocella conradii HZ254, isolated from Chinese rice field soil.</title>
        <authorList>
            <person name="Lu Z."/>
            <person name="Lu Y."/>
        </authorList>
    </citation>
    <scope>NUCLEOTIDE SEQUENCE [LARGE SCALE GENOMIC DNA]</scope>
    <source>
        <strain evidence="2">DSM 24694 / JCM 17849 / CGMCC 1.5162 / HZ254</strain>
    </source>
</reference>
<evidence type="ECO:0000313" key="1">
    <source>
        <dbReference type="EMBL" id="AFD01077.1"/>
    </source>
</evidence>
<organism evidence="1 2">
    <name type="scientific">Methanocella conradii (strain DSM 24694 / JCM 17849 / CGMCC 1.5162 / HZ254)</name>
    <dbReference type="NCBI Taxonomy" id="1041930"/>
    <lineage>
        <taxon>Archaea</taxon>
        <taxon>Methanobacteriati</taxon>
        <taxon>Methanobacteriota</taxon>
        <taxon>Stenosarchaea group</taxon>
        <taxon>Methanomicrobia</taxon>
        <taxon>Methanocellales</taxon>
        <taxon>Methanocellaceae</taxon>
        <taxon>Methanocella</taxon>
    </lineage>
</organism>
<sequence>MNVNAESSKDKAIYEHIADYIIQTLIREDVNAFAEAKLLSELLAYKLPGVAGRLMYTTASDASEKLKRGEKFNLEKEIGGITAQKRLHFRSRDQYNAFVMLFFKVVEKYPELLEPVDGEDEFERFMIHCINEFRQKLEGFAMEVAKERTELEYKNKLYIHRRNAAVPEVPTYADYIAERIDGLAE</sequence>
<protein>
    <submittedName>
        <fullName evidence="1">Uncharacterized protein</fullName>
    </submittedName>
</protein>
<evidence type="ECO:0000313" key="2">
    <source>
        <dbReference type="Proteomes" id="UP000005233"/>
    </source>
</evidence>
<dbReference type="STRING" id="1041930.Mtc_2344"/>
<name>H8I4Y3_METCZ</name>
<keyword evidence="2" id="KW-1185">Reference proteome</keyword>
<dbReference type="Proteomes" id="UP000005233">
    <property type="component" value="Chromosome"/>
</dbReference>
<dbReference type="HOGENOM" id="CLU_1458194_0_0_2"/>
<proteinExistence type="predicted"/>
<gene>
    <name evidence="1" type="ordered locus">Mtc_2344</name>
</gene>
<dbReference type="KEGG" id="mez:Mtc_2344"/>
<dbReference type="AlphaFoldDB" id="H8I4Y3"/>